<protein>
    <submittedName>
        <fullName evidence="2">NarK/NasA family nitrate transporter</fullName>
    </submittedName>
</protein>
<comment type="caution">
    <text evidence="2">The sequence shown here is derived from an EMBL/GenBank/DDBJ whole genome shotgun (WGS) entry which is preliminary data.</text>
</comment>
<organism evidence="2 3">
    <name type="scientific">Natronomonas salsuginis</name>
    <dbReference type="NCBI Taxonomy" id="2217661"/>
    <lineage>
        <taxon>Archaea</taxon>
        <taxon>Methanobacteriati</taxon>
        <taxon>Methanobacteriota</taxon>
        <taxon>Stenosarchaea group</taxon>
        <taxon>Halobacteria</taxon>
        <taxon>Halobacteriales</taxon>
        <taxon>Natronomonadaceae</taxon>
        <taxon>Natronomonas</taxon>
    </lineage>
</organism>
<proteinExistence type="predicted"/>
<dbReference type="EMBL" id="QKNX01000005">
    <property type="protein sequence ID" value="TKR25030.1"/>
    <property type="molecule type" value="Genomic_DNA"/>
</dbReference>
<dbReference type="InterPro" id="IPR011701">
    <property type="entry name" value="MFS"/>
</dbReference>
<keyword evidence="1" id="KW-0472">Membrane</keyword>
<reference evidence="2 3" key="1">
    <citation type="submission" date="2019-04" db="EMBL/GenBank/DDBJ databases">
        <title>Natronomonas sp. F20-122 a newhaloarchaeon isolated from a saline saltern of Isla Bacuta, Huelva, Spain.</title>
        <authorList>
            <person name="Duran-Viseras A."/>
            <person name="Sanchez-Porro C."/>
            <person name="Ventosa A."/>
        </authorList>
    </citation>
    <scope>NUCLEOTIDE SEQUENCE [LARGE SCALE GENOMIC DNA]</scope>
    <source>
        <strain evidence="2 3">F20-122</strain>
    </source>
</reference>
<name>A0A4U5J7J5_9EURY</name>
<feature type="transmembrane region" description="Helical" evidence="1">
    <location>
        <begin position="173"/>
        <end position="191"/>
    </location>
</feature>
<dbReference type="GO" id="GO:0022857">
    <property type="term" value="F:transmembrane transporter activity"/>
    <property type="evidence" value="ECO:0007669"/>
    <property type="project" value="InterPro"/>
</dbReference>
<dbReference type="InterPro" id="IPR036259">
    <property type="entry name" value="MFS_trans_sf"/>
</dbReference>
<dbReference type="Pfam" id="PF07690">
    <property type="entry name" value="MFS_1"/>
    <property type="match status" value="1"/>
</dbReference>
<dbReference type="Gene3D" id="1.20.1250.20">
    <property type="entry name" value="MFS general substrate transporter like domains"/>
    <property type="match status" value="2"/>
</dbReference>
<sequence length="231" mass="24596">MRRASFQNISLFRSARTPTYSRRLASFPCLAVPDGPVRQPLADVGQYTGFGPAAVLGTLIDTYYVFVAARVVVGVAADGLLMLGANVVAEVFADLRQGFVTTLFLASAPIGYAVSQIAGPALGSAFDWQVPFIAYPAIATGDYALFAATRPSSIQTGDPISLRDFRLALRNQAVLLVSLVRFCSYVLYIFLNSWTLTYAADRPHLALEQTGTIAALLPAVGIVARPADGSS</sequence>
<evidence type="ECO:0000313" key="2">
    <source>
        <dbReference type="EMBL" id="TKR25030.1"/>
    </source>
</evidence>
<accession>A0A4U5J7J5</accession>
<gene>
    <name evidence="2" type="ORF">DM868_11700</name>
</gene>
<evidence type="ECO:0000256" key="1">
    <source>
        <dbReference type="SAM" id="Phobius"/>
    </source>
</evidence>
<dbReference type="Proteomes" id="UP000308037">
    <property type="component" value="Unassembled WGS sequence"/>
</dbReference>
<keyword evidence="3" id="KW-1185">Reference proteome</keyword>
<evidence type="ECO:0000313" key="3">
    <source>
        <dbReference type="Proteomes" id="UP000308037"/>
    </source>
</evidence>
<dbReference type="SUPFAM" id="SSF103473">
    <property type="entry name" value="MFS general substrate transporter"/>
    <property type="match status" value="1"/>
</dbReference>
<keyword evidence="1" id="KW-0812">Transmembrane</keyword>
<keyword evidence="1" id="KW-1133">Transmembrane helix</keyword>
<dbReference type="AlphaFoldDB" id="A0A4U5J7J5"/>